<evidence type="ECO:0000313" key="2">
    <source>
        <dbReference type="Proteomes" id="UP000031829"/>
    </source>
</evidence>
<dbReference type="GeneID" id="93646127"/>
<dbReference type="HOGENOM" id="CLU_208293_0_0_9"/>
<protein>
    <submittedName>
        <fullName evidence="1">Uncharacterized protein</fullName>
    </submittedName>
</protein>
<dbReference type="AlphaFoldDB" id="A0A0B6AHJ8"/>
<name>A0A0B6AHJ8_PRIM2</name>
<sequence>MNKNEDINVFLLMLSVISICGGLLLTNVFIYSPLIGWLVAVFCLIMNFIYKEEQLKYRKRED</sequence>
<reference evidence="1 2" key="1">
    <citation type="journal article" date="2015" name="Genome Announc.">
        <title>Complete genome sequences for 35 biothreat assay-relevant bacillus species.</title>
        <authorList>
            <person name="Johnson S.L."/>
            <person name="Daligault H.E."/>
            <person name="Davenport K.W."/>
            <person name="Jaissle J."/>
            <person name="Frey K.G."/>
            <person name="Ladner J.T."/>
            <person name="Broomall S.M."/>
            <person name="Bishop-Lilly K.A."/>
            <person name="Bruce D.C."/>
            <person name="Gibbons H.S."/>
            <person name="Coyne S.R."/>
            <person name="Lo C.C."/>
            <person name="Meincke L."/>
            <person name="Munk A.C."/>
            <person name="Koroleva G.I."/>
            <person name="Rosenzweig C.N."/>
            <person name="Palacios G.F."/>
            <person name="Redden C.L."/>
            <person name="Minogue T.D."/>
            <person name="Chain P.S."/>
        </authorList>
    </citation>
    <scope>NUCLEOTIDE SEQUENCE [LARGE SCALE GENOMIC DNA]</scope>
    <source>
        <strain evidence="2">ATCC 14581 / DSM 32 / JCM 2506 / NBRC 15308 / NCIMB 9376 / NCTC 10342 / NRRL B-14308 / VKM B-512</strain>
        <plasmid evidence="1 2">pBMV_4</plasmid>
    </source>
</reference>
<geneLocation type="plasmid" evidence="1 2">
    <name>pBMV_4</name>
</geneLocation>
<accession>A0A0B6AHJ8</accession>
<dbReference type="Proteomes" id="UP000031829">
    <property type="component" value="Plasmid pBMV_4"/>
</dbReference>
<dbReference type="EMBL" id="CP009918">
    <property type="protein sequence ID" value="AJI20083.1"/>
    <property type="molecule type" value="Genomic_DNA"/>
</dbReference>
<gene>
    <name evidence="1" type="ORF">BG04_6015</name>
</gene>
<dbReference type="RefSeq" id="WP_034656363.1">
    <property type="nucleotide sequence ID" value="NZ_BCVB01000031.1"/>
</dbReference>
<dbReference type="KEGG" id="bmeg:BG04_6015"/>
<keyword evidence="1" id="KW-0614">Plasmid</keyword>
<proteinExistence type="predicted"/>
<evidence type="ECO:0000313" key="1">
    <source>
        <dbReference type="EMBL" id="AJI20083.1"/>
    </source>
</evidence>
<organism evidence="1 2">
    <name type="scientific">Priestia megaterium (strain ATCC 14581 / DSM 32 / CCUG 1817 / JCM 2506 / NBRC 15308 / NCIMB 9376 / NCTC 10342 / NRRL B-14308 / VKM B-512 / Ford 19)</name>
    <name type="common">Bacillus megaterium</name>
    <dbReference type="NCBI Taxonomy" id="1348623"/>
    <lineage>
        <taxon>Bacteria</taxon>
        <taxon>Bacillati</taxon>
        <taxon>Bacillota</taxon>
        <taxon>Bacilli</taxon>
        <taxon>Bacillales</taxon>
        <taxon>Bacillaceae</taxon>
        <taxon>Priestia</taxon>
    </lineage>
</organism>